<dbReference type="SUPFAM" id="SSF48371">
    <property type="entry name" value="ARM repeat"/>
    <property type="match status" value="1"/>
</dbReference>
<dbReference type="PANTHER" id="PTHR34070:SF1">
    <property type="entry name" value="DNA ALKYLATION REPAIR PROTEIN"/>
    <property type="match status" value="1"/>
</dbReference>
<evidence type="ECO:0000313" key="1">
    <source>
        <dbReference type="EMBL" id="SFH90105.1"/>
    </source>
</evidence>
<dbReference type="AlphaFoldDB" id="A0A1I3DTT6"/>
<sequence>MTAEKTPARVDPARAMAALRALADPERAAKAAAYHKTDREMLGVAVPEITALADGWRAEDPTVAGRVALASALWDAGVFEARVAAAKLLVQARIRGEGPEGDRPVWDLVVSWVPQFDGWALADHAADAGSRRLSADPARLDEVEGWTRSDHLWTKRAAMVFTLPWAKLNHPSAEDLARRERILGWAAGYVADRDWFIQKSVSWWLRTLSARDPERVRAFIADHGAAMKPFARRDALRRVE</sequence>
<dbReference type="STRING" id="1114924.SAMN05216258_1038"/>
<dbReference type="InterPro" id="IPR014825">
    <property type="entry name" value="DNA_alkylation"/>
</dbReference>
<dbReference type="Proteomes" id="UP000199377">
    <property type="component" value="Unassembled WGS sequence"/>
</dbReference>
<reference evidence="1 2" key="1">
    <citation type="submission" date="2016-10" db="EMBL/GenBank/DDBJ databases">
        <authorList>
            <person name="de Groot N.N."/>
        </authorList>
    </citation>
    <scope>NUCLEOTIDE SEQUENCE [LARGE SCALE GENOMIC DNA]</scope>
    <source>
        <strain evidence="1 2">CGMCC 1.11030</strain>
    </source>
</reference>
<dbReference type="CDD" id="cd06561">
    <property type="entry name" value="AlkD_like"/>
    <property type="match status" value="1"/>
</dbReference>
<gene>
    <name evidence="1" type="ORF">SAMN05216258_1038</name>
</gene>
<dbReference type="Pfam" id="PF08713">
    <property type="entry name" value="DNA_alkylation"/>
    <property type="match status" value="1"/>
</dbReference>
<dbReference type="Gene3D" id="1.25.10.90">
    <property type="match status" value="1"/>
</dbReference>
<organism evidence="1 2">
    <name type="scientific">Albimonas pacifica</name>
    <dbReference type="NCBI Taxonomy" id="1114924"/>
    <lineage>
        <taxon>Bacteria</taxon>
        <taxon>Pseudomonadati</taxon>
        <taxon>Pseudomonadota</taxon>
        <taxon>Alphaproteobacteria</taxon>
        <taxon>Rhodobacterales</taxon>
        <taxon>Paracoccaceae</taxon>
        <taxon>Albimonas</taxon>
    </lineage>
</organism>
<dbReference type="InterPro" id="IPR016024">
    <property type="entry name" value="ARM-type_fold"/>
</dbReference>
<dbReference type="EMBL" id="FOQH01000003">
    <property type="protein sequence ID" value="SFH90105.1"/>
    <property type="molecule type" value="Genomic_DNA"/>
</dbReference>
<dbReference type="PANTHER" id="PTHR34070">
    <property type="entry name" value="ARMADILLO-TYPE FOLD"/>
    <property type="match status" value="1"/>
</dbReference>
<protein>
    <submittedName>
        <fullName evidence="1">3-methyladenine DNA glycosylase AlkD</fullName>
    </submittedName>
</protein>
<name>A0A1I3DTT6_9RHOB</name>
<evidence type="ECO:0000313" key="2">
    <source>
        <dbReference type="Proteomes" id="UP000199377"/>
    </source>
</evidence>
<keyword evidence="2" id="KW-1185">Reference proteome</keyword>
<proteinExistence type="predicted"/>
<dbReference type="RefSeq" id="WP_245779071.1">
    <property type="nucleotide sequence ID" value="NZ_FOQH01000003.1"/>
</dbReference>
<accession>A0A1I3DTT6</accession>